<dbReference type="InterPro" id="IPR003892">
    <property type="entry name" value="CUE"/>
</dbReference>
<name>A0AAV1HU79_9CHLO</name>
<proteinExistence type="predicted"/>
<dbReference type="PANTHER" id="PTHR16461">
    <property type="entry name" value="TOLL-INTERACTING PROTEIN"/>
    <property type="match status" value="1"/>
</dbReference>
<keyword evidence="4" id="KW-1185">Reference proteome</keyword>
<feature type="region of interest" description="Disordered" evidence="1">
    <location>
        <begin position="152"/>
        <end position="234"/>
    </location>
</feature>
<dbReference type="Proteomes" id="UP001314263">
    <property type="component" value="Unassembled WGS sequence"/>
</dbReference>
<dbReference type="Gene3D" id="1.10.8.10">
    <property type="entry name" value="DNA helicase RuvA subunit, C-terminal domain"/>
    <property type="match status" value="1"/>
</dbReference>
<dbReference type="SUPFAM" id="SSF46934">
    <property type="entry name" value="UBA-like"/>
    <property type="match status" value="1"/>
</dbReference>
<evidence type="ECO:0000313" key="4">
    <source>
        <dbReference type="Proteomes" id="UP001314263"/>
    </source>
</evidence>
<dbReference type="EMBL" id="CAUYUE010000001">
    <property type="protein sequence ID" value="CAK0734274.1"/>
    <property type="molecule type" value="Genomic_DNA"/>
</dbReference>
<protein>
    <recommendedName>
        <fullName evidence="2">CUE domain-containing protein</fullName>
    </recommendedName>
</protein>
<dbReference type="GO" id="GO:0031624">
    <property type="term" value="F:ubiquitin conjugating enzyme binding"/>
    <property type="evidence" value="ECO:0007669"/>
    <property type="project" value="TreeGrafter"/>
</dbReference>
<evidence type="ECO:0000256" key="1">
    <source>
        <dbReference type="SAM" id="MobiDB-lite"/>
    </source>
</evidence>
<dbReference type="GO" id="GO:0006511">
    <property type="term" value="P:ubiquitin-dependent protein catabolic process"/>
    <property type="evidence" value="ECO:0007669"/>
    <property type="project" value="TreeGrafter"/>
</dbReference>
<comment type="caution">
    <text evidence="3">The sequence shown here is derived from an EMBL/GenBank/DDBJ whole genome shotgun (WGS) entry which is preliminary data.</text>
</comment>
<dbReference type="PANTHER" id="PTHR16461:SF5">
    <property type="entry name" value="TOLL-INTERACTING PROTEIN"/>
    <property type="match status" value="1"/>
</dbReference>
<gene>
    <name evidence="3" type="ORF">CVIRNUC_000408</name>
</gene>
<reference evidence="3 4" key="1">
    <citation type="submission" date="2023-10" db="EMBL/GenBank/DDBJ databases">
        <authorList>
            <person name="Maclean D."/>
            <person name="Macfadyen A."/>
        </authorList>
    </citation>
    <scope>NUCLEOTIDE SEQUENCE [LARGE SCALE GENOMIC DNA]</scope>
</reference>
<dbReference type="InterPro" id="IPR009060">
    <property type="entry name" value="UBA-like_sf"/>
</dbReference>
<feature type="domain" description="CUE" evidence="2">
    <location>
        <begin position="3"/>
        <end position="52"/>
    </location>
</feature>
<sequence length="234" mass="24939">MASRANALSMLKDMFPTIPTETIAAVLENHDGDIEGSIEALLSVCSPALGSDKGLQAPSPVSQSANDQVWRDEELARALQAQLNAETSTRSAPGWLLSEGREAQSPSAARDVSWAQGEDDPLKEWRDMANSVGQTVAEGLTSFADSVSSWLSGPLDGELEPETPSRRAASASEAGKHEEEDTVVVAGDAERHMAAHRRTSSRSLEDCNIHRSSSGVPQGEDNGVMRSGDNKKDK</sequence>
<dbReference type="AlphaFoldDB" id="A0AAV1HU79"/>
<feature type="region of interest" description="Disordered" evidence="1">
    <location>
        <begin position="84"/>
        <end position="117"/>
    </location>
</feature>
<dbReference type="Pfam" id="PF02845">
    <property type="entry name" value="CUE"/>
    <property type="match status" value="1"/>
</dbReference>
<accession>A0AAV1HU79</accession>
<dbReference type="PROSITE" id="PS51140">
    <property type="entry name" value="CUE"/>
    <property type="match status" value="1"/>
</dbReference>
<dbReference type="GO" id="GO:0043130">
    <property type="term" value="F:ubiquitin binding"/>
    <property type="evidence" value="ECO:0007669"/>
    <property type="project" value="InterPro"/>
</dbReference>
<evidence type="ECO:0000313" key="3">
    <source>
        <dbReference type="EMBL" id="CAK0734274.1"/>
    </source>
</evidence>
<dbReference type="CDD" id="cd14279">
    <property type="entry name" value="CUE"/>
    <property type="match status" value="1"/>
</dbReference>
<organism evidence="3 4">
    <name type="scientific">Coccomyxa viridis</name>
    <dbReference type="NCBI Taxonomy" id="1274662"/>
    <lineage>
        <taxon>Eukaryota</taxon>
        <taxon>Viridiplantae</taxon>
        <taxon>Chlorophyta</taxon>
        <taxon>core chlorophytes</taxon>
        <taxon>Trebouxiophyceae</taxon>
        <taxon>Trebouxiophyceae incertae sedis</taxon>
        <taxon>Coccomyxaceae</taxon>
        <taxon>Coccomyxa</taxon>
    </lineage>
</organism>
<evidence type="ECO:0000259" key="2">
    <source>
        <dbReference type="PROSITE" id="PS51140"/>
    </source>
</evidence>
<dbReference type="GO" id="GO:0005737">
    <property type="term" value="C:cytoplasm"/>
    <property type="evidence" value="ECO:0007669"/>
    <property type="project" value="TreeGrafter"/>
</dbReference>
<dbReference type="SMART" id="SM00546">
    <property type="entry name" value="CUE"/>
    <property type="match status" value="1"/>
</dbReference>